<gene>
    <name evidence="12 13" type="primary">LOC108628561</name>
</gene>
<dbReference type="GO" id="GO:0015267">
    <property type="term" value="F:channel activity"/>
    <property type="evidence" value="ECO:0007669"/>
    <property type="project" value="InterPro"/>
</dbReference>
<sequence length="248" mass="25876">MGKEWKGAKDFVGLEEVTKVEFLVMLFAEALGTFLLVLLGCASCVTWTAANSPTVVHIAFTFGLAVASLAHVLGPVSGCHVNPAVSAGLLVSGNCSFLKALCYIVCQCCGSIAASAVLKVLIPDGGGLGVTSLGSSINESQGVFMEAIITFLLVLVVHAVTDPKRTDTKGWAPLAIGLTITVSHLAAVPVTGSSMNPARTLGPAVILGSWKNLWIYWVGPLLGGCCAGGLYKIAFRRKKEDDEASYDF</sequence>
<name>A0AAJ7NBB3_9HYME</name>
<reference evidence="12 13" key="1">
    <citation type="submission" date="2025-04" db="UniProtKB">
        <authorList>
            <consortium name="RefSeq"/>
        </authorList>
    </citation>
    <scope>IDENTIFICATION</scope>
    <source>
        <tissue evidence="12 13">Whole body</tissue>
    </source>
</reference>
<evidence type="ECO:0000313" key="13">
    <source>
        <dbReference type="RefSeq" id="XP_017886051.1"/>
    </source>
</evidence>
<dbReference type="KEGG" id="ccal:108628561"/>
<dbReference type="CDD" id="cd00333">
    <property type="entry name" value="MIP"/>
    <property type="match status" value="1"/>
</dbReference>
<dbReference type="SUPFAM" id="SSF81338">
    <property type="entry name" value="Aquaporin-like"/>
    <property type="match status" value="1"/>
</dbReference>
<dbReference type="PRINTS" id="PR00783">
    <property type="entry name" value="MINTRINSICP"/>
</dbReference>
<dbReference type="GeneID" id="108628561"/>
<evidence type="ECO:0000256" key="7">
    <source>
        <dbReference type="ARBA" id="ARBA00022989"/>
    </source>
</evidence>
<keyword evidence="8 10" id="KW-0472">Membrane</keyword>
<keyword evidence="5 9" id="KW-0812">Transmembrane</keyword>
<evidence type="ECO:0000256" key="6">
    <source>
        <dbReference type="ARBA" id="ARBA00022737"/>
    </source>
</evidence>
<dbReference type="PANTHER" id="PTHR19139:SF291">
    <property type="entry name" value="AQUAPORIN"/>
    <property type="match status" value="1"/>
</dbReference>
<evidence type="ECO:0000256" key="5">
    <source>
        <dbReference type="ARBA" id="ARBA00022692"/>
    </source>
</evidence>
<organism evidence="11 13">
    <name type="scientific">Ceratina calcarata</name>
    <dbReference type="NCBI Taxonomy" id="156304"/>
    <lineage>
        <taxon>Eukaryota</taxon>
        <taxon>Metazoa</taxon>
        <taxon>Ecdysozoa</taxon>
        <taxon>Arthropoda</taxon>
        <taxon>Hexapoda</taxon>
        <taxon>Insecta</taxon>
        <taxon>Pterygota</taxon>
        <taxon>Neoptera</taxon>
        <taxon>Endopterygota</taxon>
        <taxon>Hymenoptera</taxon>
        <taxon>Apocrita</taxon>
        <taxon>Aculeata</taxon>
        <taxon>Apoidea</taxon>
        <taxon>Anthophila</taxon>
        <taxon>Apidae</taxon>
        <taxon>Ceratina</taxon>
        <taxon>Zadontomerus</taxon>
    </lineage>
</organism>
<dbReference type="Pfam" id="PF00230">
    <property type="entry name" value="MIP"/>
    <property type="match status" value="1"/>
</dbReference>
<dbReference type="PANTHER" id="PTHR19139">
    <property type="entry name" value="AQUAPORIN TRANSPORTER"/>
    <property type="match status" value="1"/>
</dbReference>
<feature type="transmembrane region" description="Helical" evidence="10">
    <location>
        <begin position="20"/>
        <end position="49"/>
    </location>
</feature>
<keyword evidence="7 10" id="KW-1133">Transmembrane helix</keyword>
<keyword evidence="6" id="KW-0677">Repeat</keyword>
<dbReference type="RefSeq" id="XP_017886050.1">
    <property type="nucleotide sequence ID" value="XM_018030561.2"/>
</dbReference>
<evidence type="ECO:0000256" key="8">
    <source>
        <dbReference type="ARBA" id="ARBA00023136"/>
    </source>
</evidence>
<evidence type="ECO:0000313" key="12">
    <source>
        <dbReference type="RefSeq" id="XP_017886050.1"/>
    </source>
</evidence>
<dbReference type="NCBIfam" id="TIGR00861">
    <property type="entry name" value="MIP"/>
    <property type="match status" value="1"/>
</dbReference>
<evidence type="ECO:0000256" key="3">
    <source>
        <dbReference type="ARBA" id="ARBA00011881"/>
    </source>
</evidence>
<evidence type="ECO:0000256" key="9">
    <source>
        <dbReference type="RuleBase" id="RU000477"/>
    </source>
</evidence>
<dbReference type="InterPro" id="IPR034294">
    <property type="entry name" value="Aquaporin_transptr"/>
</dbReference>
<evidence type="ECO:0000256" key="10">
    <source>
        <dbReference type="SAM" id="Phobius"/>
    </source>
</evidence>
<dbReference type="InterPro" id="IPR000425">
    <property type="entry name" value="MIP"/>
</dbReference>
<evidence type="ECO:0000256" key="4">
    <source>
        <dbReference type="ARBA" id="ARBA00022448"/>
    </source>
</evidence>
<comment type="subcellular location">
    <subcellularLocation>
        <location evidence="1">Membrane</location>
        <topology evidence="1">Multi-pass membrane protein</topology>
    </subcellularLocation>
</comment>
<feature type="transmembrane region" description="Helical" evidence="10">
    <location>
        <begin position="97"/>
        <end position="122"/>
    </location>
</feature>
<dbReference type="GO" id="GO:0005886">
    <property type="term" value="C:plasma membrane"/>
    <property type="evidence" value="ECO:0007669"/>
    <property type="project" value="TreeGrafter"/>
</dbReference>
<dbReference type="Proteomes" id="UP000694925">
    <property type="component" value="Unplaced"/>
</dbReference>
<comment type="similarity">
    <text evidence="2 9">Belongs to the MIP/aquaporin (TC 1.A.8) family.</text>
</comment>
<feature type="transmembrane region" description="Helical" evidence="10">
    <location>
        <begin position="55"/>
        <end position="76"/>
    </location>
</feature>
<evidence type="ECO:0000256" key="1">
    <source>
        <dbReference type="ARBA" id="ARBA00004141"/>
    </source>
</evidence>
<protein>
    <submittedName>
        <fullName evidence="12">Aquaporin AQPAn.G-like isoform X1</fullName>
    </submittedName>
    <submittedName>
        <fullName evidence="13">Aquaporin AQPAn.G-like isoform X2</fullName>
    </submittedName>
</protein>
<dbReference type="RefSeq" id="XP_017886051.1">
    <property type="nucleotide sequence ID" value="XM_018030562.2"/>
</dbReference>
<feature type="transmembrane region" description="Helical" evidence="10">
    <location>
        <begin position="142"/>
        <end position="160"/>
    </location>
</feature>
<proteinExistence type="inferred from homology"/>
<keyword evidence="4 9" id="KW-0813">Transport</keyword>
<accession>A0AAJ7NBB3</accession>
<feature type="transmembrane region" description="Helical" evidence="10">
    <location>
        <begin position="213"/>
        <end position="231"/>
    </location>
</feature>
<comment type="subunit">
    <text evidence="3">Homotetramer.</text>
</comment>
<evidence type="ECO:0000256" key="2">
    <source>
        <dbReference type="ARBA" id="ARBA00006175"/>
    </source>
</evidence>
<feature type="transmembrane region" description="Helical" evidence="10">
    <location>
        <begin position="172"/>
        <end position="193"/>
    </location>
</feature>
<dbReference type="InterPro" id="IPR023271">
    <property type="entry name" value="Aquaporin-like"/>
</dbReference>
<evidence type="ECO:0000313" key="11">
    <source>
        <dbReference type="Proteomes" id="UP000694925"/>
    </source>
</evidence>
<dbReference type="Gene3D" id="1.20.1080.10">
    <property type="entry name" value="Glycerol uptake facilitator protein"/>
    <property type="match status" value="1"/>
</dbReference>
<keyword evidence="11" id="KW-1185">Reference proteome</keyword>
<dbReference type="AlphaFoldDB" id="A0AAJ7NBB3"/>